<comment type="cofactor">
    <cofactor evidence="1">
        <name>Mg(2+)</name>
        <dbReference type="ChEBI" id="CHEBI:18420"/>
    </cofactor>
</comment>
<dbReference type="GO" id="GO:0003676">
    <property type="term" value="F:nucleic acid binding"/>
    <property type="evidence" value="ECO:0007669"/>
    <property type="project" value="InterPro"/>
</dbReference>
<evidence type="ECO:0000256" key="1">
    <source>
        <dbReference type="ARBA" id="ARBA00001946"/>
    </source>
</evidence>
<dbReference type="GO" id="GO:0005737">
    <property type="term" value="C:cytoplasm"/>
    <property type="evidence" value="ECO:0007669"/>
    <property type="project" value="TreeGrafter"/>
</dbReference>
<name>A0A179B6W1_9ACTO</name>
<dbReference type="InterPro" id="IPR036397">
    <property type="entry name" value="RNaseH_sf"/>
</dbReference>
<evidence type="ECO:0000256" key="3">
    <source>
        <dbReference type="ARBA" id="ARBA00022723"/>
    </source>
</evidence>
<dbReference type="SUPFAM" id="SSF53098">
    <property type="entry name" value="Ribonuclease H-like"/>
    <property type="match status" value="1"/>
</dbReference>
<dbReference type="GO" id="GO:0006308">
    <property type="term" value="P:DNA catabolic process"/>
    <property type="evidence" value="ECO:0007669"/>
    <property type="project" value="TreeGrafter"/>
</dbReference>
<dbReference type="InterPro" id="IPR013520">
    <property type="entry name" value="Ribonucl_H"/>
</dbReference>
<evidence type="ECO:0000256" key="4">
    <source>
        <dbReference type="ARBA" id="ARBA00022801"/>
    </source>
</evidence>
<evidence type="ECO:0000313" key="9">
    <source>
        <dbReference type="EMBL" id="OAP87115.1"/>
    </source>
</evidence>
<dbReference type="InterPro" id="IPR012337">
    <property type="entry name" value="RNaseH-like_sf"/>
</dbReference>
<dbReference type="InterPro" id="IPR040393">
    <property type="entry name" value="TREX1/2"/>
</dbReference>
<evidence type="ECO:0000256" key="6">
    <source>
        <dbReference type="ARBA" id="ARBA00022842"/>
    </source>
</evidence>
<dbReference type="Gene3D" id="3.30.420.10">
    <property type="entry name" value="Ribonuclease H-like superfamily/Ribonuclease H"/>
    <property type="match status" value="1"/>
</dbReference>
<keyword evidence="6" id="KW-0460">Magnesium</keyword>
<gene>
    <name evidence="9" type="ORF">A4H34_05610</name>
</gene>
<keyword evidence="3" id="KW-0479">Metal-binding</keyword>
<evidence type="ECO:0000256" key="7">
    <source>
        <dbReference type="ARBA" id="ARBA00025769"/>
    </source>
</evidence>
<dbReference type="NCBIfam" id="NF005927">
    <property type="entry name" value="PRK07942.1"/>
    <property type="match status" value="1"/>
</dbReference>
<reference evidence="9 10" key="1">
    <citation type="submission" date="2016-04" db="EMBL/GenBank/DDBJ databases">
        <title>Peptidophaga gingivicola gen. nov., sp. nov., isolated from human subgingival plaque.</title>
        <authorList>
            <person name="Beall C.J."/>
            <person name="Mokrzan E.M."/>
            <person name="Griffen A.L."/>
            <person name="Leys E.J."/>
        </authorList>
    </citation>
    <scope>NUCLEOTIDE SEQUENCE [LARGE SCALE GENOMIC DNA]</scope>
    <source>
        <strain evidence="9 10">BA112</strain>
    </source>
</reference>
<comment type="caution">
    <text evidence="9">The sequence shown here is derived from an EMBL/GenBank/DDBJ whole genome shotgun (WGS) entry which is preliminary data.</text>
</comment>
<evidence type="ECO:0000313" key="10">
    <source>
        <dbReference type="Proteomes" id="UP000078368"/>
    </source>
</evidence>
<proteinExistence type="inferred from homology"/>
<evidence type="ECO:0000259" key="8">
    <source>
        <dbReference type="SMART" id="SM00479"/>
    </source>
</evidence>
<keyword evidence="5" id="KW-0269">Exonuclease</keyword>
<dbReference type="GO" id="GO:0046872">
    <property type="term" value="F:metal ion binding"/>
    <property type="evidence" value="ECO:0007669"/>
    <property type="project" value="UniProtKB-KW"/>
</dbReference>
<sequence length="234" mass="26243">MWTSSPVIGFDTETTGIDPKRDRLVTCSLVAVTEEGVSKRYWLADPGVEIPERASAVHGITTERARAEGRPSKEVLEEVAALLAEHMGRGHPAVAFNATYDFTLLESELDRHGLPTLAERLGGEVFPVVDPYLLDRSADRYRKGKRRLEDLCRHYGVHAEDDFHNAEADVLATLRLLAAIVRKFPELARAELEAIQERECETHADFMAFLARKAAERGREFTDSFDWPVAEPRG</sequence>
<dbReference type="STRING" id="1823756.A4H34_05610"/>
<comment type="similarity">
    <text evidence="7">Belongs to the exonuclease superfamily. TREX family.</text>
</comment>
<dbReference type="EMBL" id="LVZK01000001">
    <property type="protein sequence ID" value="OAP87115.1"/>
    <property type="molecule type" value="Genomic_DNA"/>
</dbReference>
<evidence type="ECO:0000256" key="2">
    <source>
        <dbReference type="ARBA" id="ARBA00022722"/>
    </source>
</evidence>
<dbReference type="GO" id="GO:0008296">
    <property type="term" value="F:3'-5'-DNA exonuclease activity"/>
    <property type="evidence" value="ECO:0007669"/>
    <property type="project" value="TreeGrafter"/>
</dbReference>
<dbReference type="Pfam" id="PF00929">
    <property type="entry name" value="RNase_T"/>
    <property type="match status" value="1"/>
</dbReference>
<dbReference type="PANTHER" id="PTHR13058">
    <property type="entry name" value="THREE PRIME REPAIR EXONUCLEASE 1, 2"/>
    <property type="match status" value="1"/>
</dbReference>
<feature type="domain" description="Exonuclease" evidence="8">
    <location>
        <begin position="6"/>
        <end position="186"/>
    </location>
</feature>
<dbReference type="PANTHER" id="PTHR13058:SF19">
    <property type="entry name" value="LD40940P"/>
    <property type="match status" value="1"/>
</dbReference>
<accession>A0A179B6W1</accession>
<organism evidence="9 10">
    <name type="scientific">Peptidiphaga gingivicola</name>
    <dbReference type="NCBI Taxonomy" id="2741497"/>
    <lineage>
        <taxon>Bacteria</taxon>
        <taxon>Bacillati</taxon>
        <taxon>Actinomycetota</taxon>
        <taxon>Actinomycetes</taxon>
        <taxon>Actinomycetales</taxon>
        <taxon>Actinomycetaceae</taxon>
        <taxon>Peptidiphaga</taxon>
    </lineage>
</organism>
<keyword evidence="10" id="KW-1185">Reference proteome</keyword>
<dbReference type="CDD" id="cd06127">
    <property type="entry name" value="DEDDh"/>
    <property type="match status" value="1"/>
</dbReference>
<protein>
    <submittedName>
        <fullName evidence="9">DNA polymerase III subunit epsilon</fullName>
    </submittedName>
</protein>
<dbReference type="Proteomes" id="UP000078368">
    <property type="component" value="Unassembled WGS sequence"/>
</dbReference>
<dbReference type="AlphaFoldDB" id="A0A179B6W1"/>
<evidence type="ECO:0000256" key="5">
    <source>
        <dbReference type="ARBA" id="ARBA00022839"/>
    </source>
</evidence>
<dbReference type="SMART" id="SM00479">
    <property type="entry name" value="EXOIII"/>
    <property type="match status" value="1"/>
</dbReference>
<keyword evidence="2" id="KW-0540">Nuclease</keyword>
<keyword evidence="4" id="KW-0378">Hydrolase</keyword>